<feature type="active site" description="Proton donor/acceptor" evidence="3">
    <location>
        <position position="247"/>
    </location>
</feature>
<evidence type="ECO:0000256" key="3">
    <source>
        <dbReference type="PIRSR" id="PIRSR006241-50"/>
    </source>
</evidence>
<sequence>MRFAVNTSLLFGDLPLERRPQAARDAGFTAVESWWPFSSVAPADREVEAFARSVEDAGVRLVALNFPAGAMADGERGLVSLPGREAEWRDAVAATVGVGERLGVRLFNALYGNRADGATPAAQDALAVEHLALAGRAAARIGGTVLLEPLSAAPRYPLRRAEDALAVVDRVADETGVGALGLLLDLHHLAVNGEDLDRVVAVHGPRAAHVQVADVPGRGAPGTGQLDLPRHLRDLEDGGYSGWVALEHLPGDGDPFAWLPREARDAG</sequence>
<dbReference type="PANTHER" id="PTHR43489:SF6">
    <property type="entry name" value="HYDROXYPYRUVATE ISOMERASE-RELATED"/>
    <property type="match status" value="1"/>
</dbReference>
<evidence type="ECO:0000256" key="2">
    <source>
        <dbReference type="PIRNR" id="PIRNR006241"/>
    </source>
</evidence>
<gene>
    <name evidence="5" type="ORF">SAMN05660209_03634</name>
</gene>
<dbReference type="InterPro" id="IPR013022">
    <property type="entry name" value="Xyl_isomerase-like_TIM-brl"/>
</dbReference>
<dbReference type="PANTHER" id="PTHR43489">
    <property type="entry name" value="ISOMERASE"/>
    <property type="match status" value="1"/>
</dbReference>
<dbReference type="InterPro" id="IPR026040">
    <property type="entry name" value="HyI-like"/>
</dbReference>
<organism evidence="5 6">
    <name type="scientific">Geodermatophilus africanus</name>
    <dbReference type="NCBI Taxonomy" id="1137993"/>
    <lineage>
        <taxon>Bacteria</taxon>
        <taxon>Bacillati</taxon>
        <taxon>Actinomycetota</taxon>
        <taxon>Actinomycetes</taxon>
        <taxon>Geodermatophilales</taxon>
        <taxon>Geodermatophilaceae</taxon>
        <taxon>Geodermatophilus</taxon>
    </lineage>
</organism>
<dbReference type="Pfam" id="PF01261">
    <property type="entry name" value="AP_endonuc_2"/>
    <property type="match status" value="1"/>
</dbReference>
<dbReference type="OrthoDB" id="9786584at2"/>
<dbReference type="GO" id="GO:0046487">
    <property type="term" value="P:glyoxylate metabolic process"/>
    <property type="evidence" value="ECO:0007669"/>
    <property type="project" value="TreeGrafter"/>
</dbReference>
<dbReference type="SUPFAM" id="SSF51658">
    <property type="entry name" value="Xylose isomerase-like"/>
    <property type="match status" value="1"/>
</dbReference>
<keyword evidence="6" id="KW-1185">Reference proteome</keyword>
<keyword evidence="5" id="KW-0670">Pyruvate</keyword>
<dbReference type="InterPro" id="IPR036237">
    <property type="entry name" value="Xyl_isomerase-like_sf"/>
</dbReference>
<dbReference type="Gene3D" id="3.20.20.150">
    <property type="entry name" value="Divalent-metal-dependent TIM barrel enzymes"/>
    <property type="match status" value="1"/>
</dbReference>
<proteinExistence type="inferred from homology"/>
<dbReference type="PIRSF" id="PIRSF006241">
    <property type="entry name" value="HyI"/>
    <property type="match status" value="1"/>
</dbReference>
<feature type="domain" description="Xylose isomerase-like TIM barrel" evidence="4">
    <location>
        <begin position="21"/>
        <end position="249"/>
    </location>
</feature>
<keyword evidence="1 2" id="KW-0413">Isomerase</keyword>
<reference evidence="6" key="1">
    <citation type="submission" date="2016-10" db="EMBL/GenBank/DDBJ databases">
        <authorList>
            <person name="Varghese N."/>
            <person name="Submissions S."/>
        </authorList>
    </citation>
    <scope>NUCLEOTIDE SEQUENCE [LARGE SCALE GENOMIC DNA]</scope>
    <source>
        <strain evidence="6">DSM 45422</strain>
    </source>
</reference>
<accession>A0A1H3MIF3</accession>
<dbReference type="Proteomes" id="UP000198921">
    <property type="component" value="Unassembled WGS sequence"/>
</dbReference>
<dbReference type="InterPro" id="IPR050417">
    <property type="entry name" value="Sugar_Epim/Isomerase"/>
</dbReference>
<dbReference type="GO" id="GO:0008903">
    <property type="term" value="F:hydroxypyruvate isomerase activity"/>
    <property type="evidence" value="ECO:0007669"/>
    <property type="project" value="TreeGrafter"/>
</dbReference>
<feature type="active site" description="Proton donor/acceptor" evidence="3">
    <location>
        <position position="148"/>
    </location>
</feature>
<protein>
    <submittedName>
        <fullName evidence="5">Hydroxypyruvate isomerase</fullName>
    </submittedName>
</protein>
<dbReference type="AlphaFoldDB" id="A0A1H3MIF3"/>
<dbReference type="RefSeq" id="WP_091159326.1">
    <property type="nucleotide sequence ID" value="NZ_FNOT01000011.1"/>
</dbReference>
<dbReference type="EMBL" id="FNOT01000011">
    <property type="protein sequence ID" value="SDY76148.1"/>
    <property type="molecule type" value="Genomic_DNA"/>
</dbReference>
<dbReference type="STRING" id="1137993.SAMN05660209_03634"/>
<comment type="similarity">
    <text evidence="2">Belongs to the hyi family.</text>
</comment>
<evidence type="ECO:0000259" key="4">
    <source>
        <dbReference type="Pfam" id="PF01261"/>
    </source>
</evidence>
<evidence type="ECO:0000313" key="6">
    <source>
        <dbReference type="Proteomes" id="UP000198921"/>
    </source>
</evidence>
<name>A0A1H3MIF3_9ACTN</name>
<evidence type="ECO:0000256" key="1">
    <source>
        <dbReference type="ARBA" id="ARBA00023235"/>
    </source>
</evidence>
<evidence type="ECO:0000313" key="5">
    <source>
        <dbReference type="EMBL" id="SDY76148.1"/>
    </source>
</evidence>